<evidence type="ECO:0000313" key="3">
    <source>
        <dbReference type="Proteomes" id="UP000494329"/>
    </source>
</evidence>
<keyword evidence="2" id="KW-0489">Methyltransferase</keyword>
<dbReference type="EC" id="2.1.1.163" evidence="2"/>
<dbReference type="CDD" id="cd02440">
    <property type="entry name" value="AdoMet_MTases"/>
    <property type="match status" value="1"/>
</dbReference>
<evidence type="ECO:0000313" key="2">
    <source>
        <dbReference type="EMBL" id="CAB3758293.1"/>
    </source>
</evidence>
<keyword evidence="2" id="KW-0808">Transferase</keyword>
<dbReference type="SUPFAM" id="SSF53335">
    <property type="entry name" value="S-adenosyl-L-methionine-dependent methyltransferases"/>
    <property type="match status" value="1"/>
</dbReference>
<dbReference type="GO" id="GO:0032259">
    <property type="term" value="P:methylation"/>
    <property type="evidence" value="ECO:0007669"/>
    <property type="project" value="UniProtKB-KW"/>
</dbReference>
<dbReference type="InterPro" id="IPR050508">
    <property type="entry name" value="Methyltransf_Superfamily"/>
</dbReference>
<dbReference type="Pfam" id="PF13649">
    <property type="entry name" value="Methyltransf_25"/>
    <property type="match status" value="1"/>
</dbReference>
<name>A0A6J5DWF7_9BURK</name>
<dbReference type="PANTHER" id="PTHR42912">
    <property type="entry name" value="METHYLTRANSFERASE"/>
    <property type="match status" value="1"/>
</dbReference>
<dbReference type="Proteomes" id="UP000494329">
    <property type="component" value="Unassembled WGS sequence"/>
</dbReference>
<evidence type="ECO:0000259" key="1">
    <source>
        <dbReference type="Pfam" id="PF13649"/>
    </source>
</evidence>
<dbReference type="EMBL" id="CADIKF010000020">
    <property type="protein sequence ID" value="CAB3758293.1"/>
    <property type="molecule type" value="Genomic_DNA"/>
</dbReference>
<protein>
    <submittedName>
        <fullName evidence="2">2-methoxy-6-polyprenyl-1,4-benzoquinol methylase, mitochondrial</fullName>
        <ecNumber evidence="2">2.1.1.163</ecNumber>
    </submittedName>
</protein>
<keyword evidence="3" id="KW-1185">Reference proteome</keyword>
<dbReference type="AlphaFoldDB" id="A0A6J5DWF7"/>
<sequence length="288" mass="32161">MKILNTARVAFNTVRWNITNNFADVRADYDAASSTYDDYYGRYLGTVTDEFAAAIPLTGAERVLELAAGTGRLTGAICRRLGAGAHVTAVDLSERMLALNEMKHAVLREPRIDFRQGDALRVIAEQEDESIDAVLCAWGICYFNHDAFLSQVQRVLRPGGMLALIENRKCTLNEVSNLFERLVISRPAYLRKAIRLNLPEDAASLARKFCSDALHAISQWDGGLDIPYTAASEVREYMLKSGASAGFLDAIEPAYRDEFLDAFERLVAEQPRRVPLLHQYSALIARKR</sequence>
<reference evidence="2 3" key="1">
    <citation type="submission" date="2020-04" db="EMBL/GenBank/DDBJ databases">
        <authorList>
            <person name="De Canck E."/>
        </authorList>
    </citation>
    <scope>NUCLEOTIDE SEQUENCE [LARGE SCALE GENOMIC DNA]</scope>
    <source>
        <strain evidence="2 3">LMG 29739</strain>
    </source>
</reference>
<dbReference type="RefSeq" id="WP_175111605.1">
    <property type="nucleotide sequence ID" value="NZ_CADIKF010000020.1"/>
</dbReference>
<dbReference type="InterPro" id="IPR041698">
    <property type="entry name" value="Methyltransf_25"/>
</dbReference>
<dbReference type="InterPro" id="IPR029063">
    <property type="entry name" value="SAM-dependent_MTases_sf"/>
</dbReference>
<gene>
    <name evidence="2" type="primary">COQ5_3</name>
    <name evidence="2" type="ORF">LMG29739_02899</name>
</gene>
<organism evidence="2 3">
    <name type="scientific">Paraburkholderia solisilvae</name>
    <dbReference type="NCBI Taxonomy" id="624376"/>
    <lineage>
        <taxon>Bacteria</taxon>
        <taxon>Pseudomonadati</taxon>
        <taxon>Pseudomonadota</taxon>
        <taxon>Betaproteobacteria</taxon>
        <taxon>Burkholderiales</taxon>
        <taxon>Burkholderiaceae</taxon>
        <taxon>Paraburkholderia</taxon>
    </lineage>
</organism>
<dbReference type="PANTHER" id="PTHR42912:SF99">
    <property type="entry name" value="METHYLTRANSFERASE TYPE 12 DOMAIN-CONTAINING PROTEIN"/>
    <property type="match status" value="1"/>
</dbReference>
<dbReference type="Gene3D" id="3.40.50.150">
    <property type="entry name" value="Vaccinia Virus protein VP39"/>
    <property type="match status" value="1"/>
</dbReference>
<dbReference type="GO" id="GO:0043770">
    <property type="term" value="F:demethylmenaquinone methyltransferase activity"/>
    <property type="evidence" value="ECO:0007669"/>
    <property type="project" value="UniProtKB-EC"/>
</dbReference>
<accession>A0A6J5DWF7</accession>
<feature type="domain" description="Methyltransferase" evidence="1">
    <location>
        <begin position="63"/>
        <end position="160"/>
    </location>
</feature>
<proteinExistence type="predicted"/>